<keyword evidence="2" id="KW-0472">Membrane</keyword>
<evidence type="ECO:0000256" key="2">
    <source>
        <dbReference type="SAM" id="Phobius"/>
    </source>
</evidence>
<feature type="compositionally biased region" description="Basic and acidic residues" evidence="1">
    <location>
        <begin position="12"/>
        <end position="23"/>
    </location>
</feature>
<feature type="region of interest" description="Disordered" evidence="1">
    <location>
        <begin position="401"/>
        <end position="420"/>
    </location>
</feature>
<dbReference type="InParanoid" id="A0A0G4FIT4"/>
<reference evidence="3 4" key="1">
    <citation type="submission" date="2014-11" db="EMBL/GenBank/DDBJ databases">
        <authorList>
            <person name="Zhu J."/>
            <person name="Qi W."/>
            <person name="Song R."/>
        </authorList>
    </citation>
    <scope>NUCLEOTIDE SEQUENCE [LARGE SCALE GENOMIC DNA]</scope>
</reference>
<evidence type="ECO:0000313" key="3">
    <source>
        <dbReference type="EMBL" id="CEM13019.1"/>
    </source>
</evidence>
<feature type="transmembrane region" description="Helical" evidence="2">
    <location>
        <begin position="493"/>
        <end position="515"/>
    </location>
</feature>
<feature type="transmembrane region" description="Helical" evidence="2">
    <location>
        <begin position="121"/>
        <end position="138"/>
    </location>
</feature>
<feature type="transmembrane region" description="Helical" evidence="2">
    <location>
        <begin position="329"/>
        <end position="350"/>
    </location>
</feature>
<feature type="transmembrane region" description="Helical" evidence="2">
    <location>
        <begin position="81"/>
        <end position="101"/>
    </location>
</feature>
<feature type="compositionally biased region" description="Polar residues" evidence="1">
    <location>
        <begin position="1"/>
        <end position="10"/>
    </location>
</feature>
<feature type="transmembrane region" description="Helical" evidence="2">
    <location>
        <begin position="362"/>
        <end position="381"/>
    </location>
</feature>
<dbReference type="EMBL" id="CDMY01000441">
    <property type="protein sequence ID" value="CEM13019.1"/>
    <property type="molecule type" value="Genomic_DNA"/>
</dbReference>
<feature type="compositionally biased region" description="Pro residues" evidence="1">
    <location>
        <begin position="407"/>
        <end position="416"/>
    </location>
</feature>
<feature type="transmembrane region" description="Helical" evidence="2">
    <location>
        <begin position="228"/>
        <end position="260"/>
    </location>
</feature>
<keyword evidence="2" id="KW-0812">Transmembrane</keyword>
<keyword evidence="2" id="KW-1133">Transmembrane helix</keyword>
<gene>
    <name evidence="3" type="ORF">Vbra_21302</name>
</gene>
<dbReference type="Proteomes" id="UP000041254">
    <property type="component" value="Unassembled WGS sequence"/>
</dbReference>
<dbReference type="AlphaFoldDB" id="A0A0G4FIT4"/>
<accession>A0A0G4FIT4</accession>
<evidence type="ECO:0000256" key="1">
    <source>
        <dbReference type="SAM" id="MobiDB-lite"/>
    </source>
</evidence>
<feature type="region of interest" description="Disordered" evidence="1">
    <location>
        <begin position="1"/>
        <end position="41"/>
    </location>
</feature>
<name>A0A0G4FIT4_VITBC</name>
<evidence type="ECO:0000313" key="4">
    <source>
        <dbReference type="Proteomes" id="UP000041254"/>
    </source>
</evidence>
<dbReference type="VEuPathDB" id="CryptoDB:Vbra_21302"/>
<proteinExistence type="predicted"/>
<protein>
    <submittedName>
        <fullName evidence="3">Uncharacterized protein</fullName>
    </submittedName>
</protein>
<sequence>MDGSSSTSTNEESDKNQREDAKADLATADTDARQKQGTEATSSIRRLEHVTTDLIEDEALKWMVLLLRITFLVPHTRAERVVAAVAMLVPWLSAVQQLLFLVDLDAVEANDDRAVLLTNSALWHVLTGCVRLWLLLCVPKQKLCKLFKCLLRSSYWHMKPPPAVAFSTERLNRTAKIWSIVCFCTGVLNWALLFFGYFIGAEIRLVINYPYAQPDGQGWTIQEEEPGIYWWAVLQLVLQGLCSFAWIVPLLPYSLAVGLLHERFRHFGMALDHLIPALGNSNELLGVHRDTDSDGQPTGKVPSLAQLTVAHRQLCQAVLVVDRIFRPFVATWFSVNSALTIFLIYRIVFFREGASSTLMGSFFFWLLTGLLLQGIVGYKAAKIYAWHDHLLSKCLQIQLPPDQHTNAPPPTPPPLAAPLTSRQSSRKPLLLLRSHSLDTSIAPMCEEALAQSTHIVTRREETSESGVQRELELLRFAHQVSNLRPGLTVGGAVLLNWQLIGTAASVVASVFVFLYETRKGNTETE</sequence>
<organism evidence="3 4">
    <name type="scientific">Vitrella brassicaformis (strain CCMP3155)</name>
    <dbReference type="NCBI Taxonomy" id="1169540"/>
    <lineage>
        <taxon>Eukaryota</taxon>
        <taxon>Sar</taxon>
        <taxon>Alveolata</taxon>
        <taxon>Colpodellida</taxon>
        <taxon>Vitrellaceae</taxon>
        <taxon>Vitrella</taxon>
    </lineage>
</organism>
<keyword evidence="4" id="KW-1185">Reference proteome</keyword>
<feature type="transmembrane region" description="Helical" evidence="2">
    <location>
        <begin position="177"/>
        <end position="199"/>
    </location>
</feature>